<feature type="transmembrane region" description="Helical" evidence="5">
    <location>
        <begin position="154"/>
        <end position="171"/>
    </location>
</feature>
<keyword evidence="2 5" id="KW-0812">Transmembrane</keyword>
<comment type="subcellular location">
    <subcellularLocation>
        <location evidence="1">Membrane</location>
        <topology evidence="1">Multi-pass membrane protein</topology>
    </subcellularLocation>
</comment>
<dbReference type="PANTHER" id="PTHR31310">
    <property type="match status" value="1"/>
</dbReference>
<keyword evidence="8" id="KW-1185">Reference proteome</keyword>
<proteinExistence type="predicted"/>
<feature type="transmembrane region" description="Helical" evidence="5">
    <location>
        <begin position="31"/>
        <end position="51"/>
    </location>
</feature>
<feature type="transmembrane region" description="Helical" evidence="5">
    <location>
        <begin position="290"/>
        <end position="311"/>
    </location>
</feature>
<dbReference type="AlphaFoldDB" id="A0A8J2T7T3"/>
<protein>
    <submittedName>
        <fullName evidence="7">ZYBA0S05-08328g1_1</fullName>
    </submittedName>
</protein>
<reference evidence="8" key="1">
    <citation type="journal article" date="2013" name="Genome Announc.">
        <title>Genome sequence of the food spoilage yeast Zygosaccharomyces bailii CLIB 213(T).</title>
        <authorList>
            <person name="Galeote V."/>
            <person name="Bigey F."/>
            <person name="Devillers H."/>
            <person name="Neuveglise C."/>
            <person name="Dequin S."/>
        </authorList>
    </citation>
    <scope>NUCLEOTIDE SEQUENCE [LARGE SCALE GENOMIC DNA]</scope>
    <source>
        <strain evidence="8">CLIB 213 / ATCC 58445 / CBS 680 / CCRC 21525 / NBRC 1098 / NCYC 1416 / NRRL Y-2227</strain>
    </source>
</reference>
<evidence type="ECO:0000256" key="1">
    <source>
        <dbReference type="ARBA" id="ARBA00004141"/>
    </source>
</evidence>
<evidence type="ECO:0000256" key="2">
    <source>
        <dbReference type="ARBA" id="ARBA00022692"/>
    </source>
</evidence>
<gene>
    <name evidence="7" type="ORF">BN860_08328g</name>
</gene>
<feature type="domain" description="Inositolphosphotransferase Aur1/Ipt1" evidence="6">
    <location>
        <begin position="185"/>
        <end position="311"/>
    </location>
</feature>
<evidence type="ECO:0000313" key="8">
    <source>
        <dbReference type="Proteomes" id="UP000019375"/>
    </source>
</evidence>
<feature type="transmembrane region" description="Helical" evidence="5">
    <location>
        <begin position="95"/>
        <end position="123"/>
    </location>
</feature>
<dbReference type="Proteomes" id="UP000019375">
    <property type="component" value="Unassembled WGS sequence"/>
</dbReference>
<dbReference type="PANTHER" id="PTHR31310:SF8">
    <property type="entry name" value="INOSITOLPHOSPHOTRANSFERASE 1"/>
    <property type="match status" value="1"/>
</dbReference>
<dbReference type="GO" id="GO:0016020">
    <property type="term" value="C:membrane"/>
    <property type="evidence" value="ECO:0007669"/>
    <property type="project" value="UniProtKB-SubCell"/>
</dbReference>
<dbReference type="GO" id="GO:0030148">
    <property type="term" value="P:sphingolipid biosynthetic process"/>
    <property type="evidence" value="ECO:0007669"/>
    <property type="project" value="TreeGrafter"/>
</dbReference>
<evidence type="ECO:0000256" key="5">
    <source>
        <dbReference type="SAM" id="Phobius"/>
    </source>
</evidence>
<dbReference type="CDD" id="cd03386">
    <property type="entry name" value="PAP2_Aur1_like"/>
    <property type="match status" value="1"/>
</dbReference>
<evidence type="ECO:0000256" key="3">
    <source>
        <dbReference type="ARBA" id="ARBA00022989"/>
    </source>
</evidence>
<evidence type="ECO:0000313" key="7">
    <source>
        <dbReference type="EMBL" id="CDF90071.1"/>
    </source>
</evidence>
<dbReference type="GO" id="GO:0070916">
    <property type="term" value="C:inositol phosphoceramide synthase complex"/>
    <property type="evidence" value="ECO:0007669"/>
    <property type="project" value="TreeGrafter"/>
</dbReference>
<dbReference type="Pfam" id="PF14378">
    <property type="entry name" value="PAP2_3"/>
    <property type="match status" value="1"/>
</dbReference>
<feature type="transmembrane region" description="Helical" evidence="5">
    <location>
        <begin position="432"/>
        <end position="451"/>
    </location>
</feature>
<sequence length="495" mass="57845">MLVKFLKECLNFLFGCVIKRLYMGAVNQRNLLTLPLNFFVNFSLVFMWLVAFKNAGIIPLDIRPKIHSKAAFYLDNYLFGDFWGEMFEQFGKDTYYYWTLLTSAIFSTVFLLLIPLSIWYYVYYIRRLDYNVMEWSDHIFHFDNRANPKRVRTLCIPFLLPFFAFVTLNVMHMFAKQTEENFADWKDLTAWFSYVILHVTAPILTAVYLYVFHPPGTLKCFALALGIQNLMGVATHLLLPMAPPWFIHMYGIRDTEHVNYTQEGFAAGLIRVDTQMGTHLNTSGFHMSPIVFGAVPSLHSAMAFQCFLFLITRPASFKGRMGVAPPKESELAILLQKDNDLELQTLDRESSSGSSSSEDHDVEDLAELIRPTSRCDTPGTWIAYYQCDAELTSRWYFIFLERALLPRILGTCFLLWQWWATMYLDHHYRFDLFVGMCYALFVHLMINQYLLQPRVLQPWLAIRLQLVPDTRNEGRTMGMRVFKDTKLEWFFDPLA</sequence>
<accession>A0A8J2T7T3</accession>
<evidence type="ECO:0000259" key="6">
    <source>
        <dbReference type="Pfam" id="PF14378"/>
    </source>
</evidence>
<name>A0A8J2T7T3_ZYGB2</name>
<keyword evidence="4 5" id="KW-0472">Membrane</keyword>
<feature type="transmembrane region" description="Helical" evidence="5">
    <location>
        <begin position="191"/>
        <end position="211"/>
    </location>
</feature>
<dbReference type="OrthoDB" id="5784at2759"/>
<dbReference type="EMBL" id="HG316458">
    <property type="protein sequence ID" value="CDF90071.1"/>
    <property type="molecule type" value="Genomic_DNA"/>
</dbReference>
<dbReference type="InterPro" id="IPR052185">
    <property type="entry name" value="IPC_Synthase-Related"/>
</dbReference>
<dbReference type="GO" id="GO:0006676">
    <property type="term" value="P:mannosyl diphosphorylinositol ceramide metabolic process"/>
    <property type="evidence" value="ECO:0007669"/>
    <property type="project" value="TreeGrafter"/>
</dbReference>
<organism evidence="7 8">
    <name type="scientific">Zygosaccharomyces bailii (strain CLIB 213 / ATCC 58445 / CBS 680 / BCRC 21525 / NBRC 1098 / NCYC 1416 / NRRL Y-2227)</name>
    <dbReference type="NCBI Taxonomy" id="1333698"/>
    <lineage>
        <taxon>Eukaryota</taxon>
        <taxon>Fungi</taxon>
        <taxon>Dikarya</taxon>
        <taxon>Ascomycota</taxon>
        <taxon>Saccharomycotina</taxon>
        <taxon>Saccharomycetes</taxon>
        <taxon>Saccharomycetales</taxon>
        <taxon>Saccharomycetaceae</taxon>
        <taxon>Zygosaccharomyces</taxon>
    </lineage>
</organism>
<feature type="transmembrane region" description="Helical" evidence="5">
    <location>
        <begin position="218"/>
        <end position="239"/>
    </location>
</feature>
<feature type="transmembrane region" description="Helical" evidence="5">
    <location>
        <begin position="404"/>
        <end position="420"/>
    </location>
</feature>
<keyword evidence="3 5" id="KW-1133">Transmembrane helix</keyword>
<dbReference type="InterPro" id="IPR026841">
    <property type="entry name" value="Aur1/Ipt1"/>
</dbReference>
<evidence type="ECO:0000256" key="4">
    <source>
        <dbReference type="ARBA" id="ARBA00023136"/>
    </source>
</evidence>